<comment type="caution">
    <text evidence="1">The sequence shown here is derived from an EMBL/GenBank/DDBJ whole genome shotgun (WGS) entry which is preliminary data.</text>
</comment>
<reference evidence="2" key="1">
    <citation type="submission" date="2023-07" db="EMBL/GenBank/DDBJ databases">
        <title>Conexibacter stalactiti sp. nov., isolated from stalactites in a lava cave and emended description of the genus Conexibacter.</title>
        <authorList>
            <person name="Lee S.D."/>
        </authorList>
    </citation>
    <scope>NUCLEOTIDE SEQUENCE [LARGE SCALE GENOMIC DNA]</scope>
    <source>
        <strain evidence="2">KCTC 39840</strain>
    </source>
</reference>
<organism evidence="1 2">
    <name type="scientific">Conexibacter stalactiti</name>
    <dbReference type="NCBI Taxonomy" id="1940611"/>
    <lineage>
        <taxon>Bacteria</taxon>
        <taxon>Bacillati</taxon>
        <taxon>Actinomycetota</taxon>
        <taxon>Thermoleophilia</taxon>
        <taxon>Solirubrobacterales</taxon>
        <taxon>Conexibacteraceae</taxon>
        <taxon>Conexibacter</taxon>
    </lineage>
</organism>
<dbReference type="RefSeq" id="WP_318597957.1">
    <property type="nucleotide sequence ID" value="NZ_JAWSTH010000037.1"/>
</dbReference>
<protein>
    <submittedName>
        <fullName evidence="1">Uncharacterized protein</fullName>
    </submittedName>
</protein>
<gene>
    <name evidence="1" type="ORF">R7226_14825</name>
</gene>
<reference evidence="1 2" key="2">
    <citation type="submission" date="2023-10" db="EMBL/GenBank/DDBJ databases">
        <authorList>
            <person name="Han X.F."/>
        </authorList>
    </citation>
    <scope>NUCLEOTIDE SEQUENCE [LARGE SCALE GENOMIC DNA]</scope>
    <source>
        <strain evidence="1 2">KCTC 39840</strain>
    </source>
</reference>
<evidence type="ECO:0000313" key="1">
    <source>
        <dbReference type="EMBL" id="MDW5595621.1"/>
    </source>
</evidence>
<proteinExistence type="predicted"/>
<dbReference type="EMBL" id="JAWSTH010000037">
    <property type="protein sequence ID" value="MDW5595621.1"/>
    <property type="molecule type" value="Genomic_DNA"/>
</dbReference>
<sequence length="61" mass="6527">MTTRLLARLATGPVAFLLAGAVDMSTAWGGWALARVRARASRPRALAAQTQVSQAVFFYFG</sequence>
<keyword evidence="2" id="KW-1185">Reference proteome</keyword>
<name>A0ABU4HQP3_9ACTN</name>
<dbReference type="Proteomes" id="UP001284601">
    <property type="component" value="Unassembled WGS sequence"/>
</dbReference>
<accession>A0ABU4HQP3</accession>
<evidence type="ECO:0000313" key="2">
    <source>
        <dbReference type="Proteomes" id="UP001284601"/>
    </source>
</evidence>